<dbReference type="SMART" id="SM00060">
    <property type="entry name" value="FN3"/>
    <property type="match status" value="7"/>
</dbReference>
<evidence type="ECO:0000313" key="3">
    <source>
        <dbReference type="EMBL" id="QHT81141.1"/>
    </source>
</evidence>
<dbReference type="EMBL" id="MN739978">
    <property type="protein sequence ID" value="QHT81141.1"/>
    <property type="molecule type" value="Genomic_DNA"/>
</dbReference>
<dbReference type="InterPro" id="IPR011050">
    <property type="entry name" value="Pectin_lyase_fold/virulence"/>
</dbReference>
<dbReference type="InterPro" id="IPR050964">
    <property type="entry name" value="Striated_Muscle_Regulatory"/>
</dbReference>
<dbReference type="InterPro" id="IPR003961">
    <property type="entry name" value="FN3_dom"/>
</dbReference>
<proteinExistence type="predicted"/>
<accession>A0A6C0HKF0</accession>
<feature type="domain" description="Fibronectin type-III" evidence="2">
    <location>
        <begin position="6"/>
        <end position="99"/>
    </location>
</feature>
<organism evidence="3">
    <name type="scientific">viral metagenome</name>
    <dbReference type="NCBI Taxonomy" id="1070528"/>
    <lineage>
        <taxon>unclassified sequences</taxon>
        <taxon>metagenomes</taxon>
        <taxon>organismal metagenomes</taxon>
    </lineage>
</organism>
<dbReference type="Gene3D" id="2.60.40.10">
    <property type="entry name" value="Immunoglobulins"/>
    <property type="match status" value="7"/>
</dbReference>
<name>A0A6C0HKF0_9ZZZZ</name>
<dbReference type="InterPro" id="IPR036116">
    <property type="entry name" value="FN3_sf"/>
</dbReference>
<feature type="domain" description="Fibronectin type-III" evidence="2">
    <location>
        <begin position="191"/>
        <end position="288"/>
    </location>
</feature>
<protein>
    <recommendedName>
        <fullName evidence="2">Fibronectin type-III domain-containing protein</fullName>
    </recommendedName>
</protein>
<dbReference type="Pfam" id="PF00041">
    <property type="entry name" value="fn3"/>
    <property type="match status" value="4"/>
</dbReference>
<feature type="domain" description="Fibronectin type-III" evidence="2">
    <location>
        <begin position="383"/>
        <end position="480"/>
    </location>
</feature>
<dbReference type="SUPFAM" id="SSF51126">
    <property type="entry name" value="Pectin lyase-like"/>
    <property type="match status" value="1"/>
</dbReference>
<reference evidence="3" key="1">
    <citation type="journal article" date="2020" name="Nature">
        <title>Giant virus diversity and host interactions through global metagenomics.</title>
        <authorList>
            <person name="Schulz F."/>
            <person name="Roux S."/>
            <person name="Paez-Espino D."/>
            <person name="Jungbluth S."/>
            <person name="Walsh D.A."/>
            <person name="Denef V.J."/>
            <person name="McMahon K.D."/>
            <person name="Konstantinidis K.T."/>
            <person name="Eloe-Fadrosh E.A."/>
            <person name="Kyrpides N.C."/>
            <person name="Woyke T."/>
        </authorList>
    </citation>
    <scope>NUCLEOTIDE SEQUENCE</scope>
    <source>
        <strain evidence="3">GVMAG-M-3300023184-135</strain>
    </source>
</reference>
<keyword evidence="1" id="KW-0677">Repeat</keyword>
<dbReference type="CDD" id="cd00063">
    <property type="entry name" value="FN3"/>
    <property type="match status" value="6"/>
</dbReference>
<dbReference type="PANTHER" id="PTHR13817:SF73">
    <property type="entry name" value="FIBRONECTIN TYPE-III DOMAIN-CONTAINING PROTEIN"/>
    <property type="match status" value="1"/>
</dbReference>
<feature type="domain" description="Fibronectin type-III" evidence="2">
    <location>
        <begin position="575"/>
        <end position="666"/>
    </location>
</feature>
<feature type="domain" description="Fibronectin type-III" evidence="2">
    <location>
        <begin position="289"/>
        <end position="380"/>
    </location>
</feature>
<dbReference type="SUPFAM" id="SSF49265">
    <property type="entry name" value="Fibronectin type III"/>
    <property type="match status" value="4"/>
</dbReference>
<dbReference type="PANTHER" id="PTHR13817">
    <property type="entry name" value="TITIN"/>
    <property type="match status" value="1"/>
</dbReference>
<evidence type="ECO:0000259" key="2">
    <source>
        <dbReference type="PROSITE" id="PS50853"/>
    </source>
</evidence>
<feature type="domain" description="Fibronectin type-III" evidence="2">
    <location>
        <begin position="481"/>
        <end position="574"/>
    </location>
</feature>
<dbReference type="PRINTS" id="PR00014">
    <property type="entry name" value="FNTYPEIII"/>
</dbReference>
<evidence type="ECO:0000256" key="1">
    <source>
        <dbReference type="ARBA" id="ARBA00022737"/>
    </source>
</evidence>
<dbReference type="PROSITE" id="PS50853">
    <property type="entry name" value="FN3"/>
    <property type="match status" value="6"/>
</dbReference>
<sequence length="1709" mass="180232">MPTLSGPTGFAATANGSGYIVLTWSQVTGNTGYTLLRSTVSGDYSAPVTATVATNIITYTASTGLTLGTPYYFVAQTSNASGLGAYSAQATATPRTVPSTMSAPTLTAGSLNISVAYVAPTSSNGAAITSYSIQRSTVLAMTTPTTVSTLSNPYPSTGLLNGTMYYYNIAASNAAGLGVYSAVSSNTPAAVPAIVVISSTAAGSNTISLAWTAPANNGAAITSYNLNYSTDTSSTGFTSLSSGLLVSPFVATGLTNGSLYYFQMAASNVMGYGPYSLAASNTPRTVPSPITDLSANPSGVSTSLILSWVAPWNGGSAITGYRWYQSLSSGMTAVTSNATLITTLSTTVTPLVAGTTYYYQIVASNVAGFSVSSAVISNYPRAVPASVGTVTATSLNQSISLSWLATTASNGSPISSYLSEYSLSSGPAGWTTISSSSANTIVATGLSNGTSYYFRVSASNVAGYGPTSTVVTKIPYMVPDKVGAITVTPLAASVSLAWPTTTASNGTAITSYYYYWSVSGGAFTGVSNASNVYSAVKTLLTNGSTYNFYVAASNAAGFGLSSDVVTTIPRTVPGAPTSVAAAVRTFDSVTFTFVPPASNGGNAITSYIVTPLLDGTTAQTTVSGSSSPIIVSNVIPGRVYTYRIVASNDAGIGTSATSGSVITYYNLPVANPNGNTYTYYASNQPWSSKVIYNLNYADVEVKQTARSAWSISYGGLVDTLNYVRNIALTDRNVWIMDISYGAGLGNTYSSLSNNLSNGDVLKVGSGEYLAATEPTIIKSITLEGPPDRSAIFGVAPGVSTYCLKIQGDNITARNLTLTTCYAQTTYTRGDYLLLASGSNLTISGVANVIPSLSNILIENMTIVNPYTLNSTASELQYWRNRRGISFNSVSGLTIRNCTFPKTWNYDMTLASCRNVSVTSNTFYASAWSTLAFVTTAQIMMKYFLSNDYSEYYSSNINVVNNTYLNFGDTSITTVIANPSYGAGATAPTYITPFQAPIMTFQPASLSYAITYSSNAGSTVQIPSDFRYSFVSSPLLAYVARSPLDIPTTFWTGGASNVPVTDLLSNTAVYPPGYCPYSNRNVYLPTLVLSTSLTRTNVTVTVDPLIPYATYEFSLDSNVVQTSNVSGSYTFSGAGLADGQHVVSVTGTDGYVTSDSSTVYFTFDTTPPSINLLTVSTPDISGKVIVNFEVTDPAGVAIYTTYLNDVSYADSPSLPETVQLPFGVYDTYTIKVGAKDTLGNTGFSSPLTVVYAATPGQSQDIPVDPAANTIQLNIAGNVEEVPVVPQNAAAETVLSGTIPDGGYVFVKDPVTNTGSAVLFANTDIGNKAKDAASNGVTNLAISRQGGGGQDIATFAKVGTSESQAPITDTKTIQGQTVSGTVNKTDIAAGNTVIFGIQNSIPSPPQLDLYFKYVDPVGAFIPDGFEIYTEFEAPQFSRMEKVGINRSDDNQQTYSFDGYAYKKAGTVSTFSFTFVRNSDYRIAMAYGSGIGDPYIMTIQGNLYKIPPFNGPMRLYQGAVNGQLLTVNATTRIDDDKESMDGDTNAVIQTLTKPTGLHNFGMTDAMSFFEKIYIRFGSKSMIVNVYHNEFRLEGPETWEVKNAGRVEKIGNTFDFYSNLSARNYEISPCPGVTVRIGIIPIRSVRSSVDIFAPNMEGGNGAFVHRLSRKAMTLRKLASEAPVERRDCPIKRTLGEVFVCNDFSKEKQIPFVG</sequence>
<dbReference type="InterPro" id="IPR013783">
    <property type="entry name" value="Ig-like_fold"/>
</dbReference>